<feature type="signal peptide" evidence="2">
    <location>
        <begin position="1"/>
        <end position="23"/>
    </location>
</feature>
<evidence type="ECO:0008006" key="5">
    <source>
        <dbReference type="Google" id="ProtNLM"/>
    </source>
</evidence>
<dbReference type="Proteomes" id="UP001596101">
    <property type="component" value="Unassembled WGS sequence"/>
</dbReference>
<reference evidence="4" key="1">
    <citation type="journal article" date="2019" name="Int. J. Syst. Evol. Microbiol.">
        <title>The Global Catalogue of Microorganisms (GCM) 10K type strain sequencing project: providing services to taxonomists for standard genome sequencing and annotation.</title>
        <authorList>
            <consortium name="The Broad Institute Genomics Platform"/>
            <consortium name="The Broad Institute Genome Sequencing Center for Infectious Disease"/>
            <person name="Wu L."/>
            <person name="Ma J."/>
        </authorList>
    </citation>
    <scope>NUCLEOTIDE SEQUENCE [LARGE SCALE GENOMIC DNA]</scope>
    <source>
        <strain evidence="4">CCUG 43111</strain>
    </source>
</reference>
<proteinExistence type="predicted"/>
<accession>A0ABW0MS17</accession>
<feature type="compositionally biased region" description="Low complexity" evidence="1">
    <location>
        <begin position="68"/>
        <end position="78"/>
    </location>
</feature>
<gene>
    <name evidence="3" type="ORF">ACFPQ5_15800</name>
</gene>
<name>A0ABW0MS17_9BURK</name>
<feature type="region of interest" description="Disordered" evidence="1">
    <location>
        <begin position="66"/>
        <end position="89"/>
    </location>
</feature>
<evidence type="ECO:0000313" key="3">
    <source>
        <dbReference type="EMBL" id="MFC5479661.1"/>
    </source>
</evidence>
<dbReference type="PROSITE" id="PS51257">
    <property type="entry name" value="PROKAR_LIPOPROTEIN"/>
    <property type="match status" value="1"/>
</dbReference>
<keyword evidence="2" id="KW-0732">Signal</keyword>
<feature type="compositionally biased region" description="Basic and acidic residues" evidence="1">
    <location>
        <begin position="79"/>
        <end position="89"/>
    </location>
</feature>
<feature type="chain" id="PRO_5047225542" description="DUF2946 domain-containing protein" evidence="2">
    <location>
        <begin position="24"/>
        <end position="150"/>
    </location>
</feature>
<protein>
    <recommendedName>
        <fullName evidence="5">DUF2946 domain-containing protein</fullName>
    </recommendedName>
</protein>
<dbReference type="EMBL" id="JBHSMR010000013">
    <property type="protein sequence ID" value="MFC5479661.1"/>
    <property type="molecule type" value="Genomic_DNA"/>
</dbReference>
<comment type="caution">
    <text evidence="3">The sequence shown here is derived from an EMBL/GenBank/DDBJ whole genome shotgun (WGS) entry which is preliminary data.</text>
</comment>
<evidence type="ECO:0000256" key="1">
    <source>
        <dbReference type="SAM" id="MobiDB-lite"/>
    </source>
</evidence>
<organism evidence="3 4">
    <name type="scientific">Massilia suwonensis</name>
    <dbReference type="NCBI Taxonomy" id="648895"/>
    <lineage>
        <taxon>Bacteria</taxon>
        <taxon>Pseudomonadati</taxon>
        <taxon>Pseudomonadota</taxon>
        <taxon>Betaproteobacteria</taxon>
        <taxon>Burkholderiales</taxon>
        <taxon>Oxalobacteraceae</taxon>
        <taxon>Telluria group</taxon>
        <taxon>Massilia</taxon>
    </lineage>
</organism>
<evidence type="ECO:0000313" key="4">
    <source>
        <dbReference type="Proteomes" id="UP001596101"/>
    </source>
</evidence>
<keyword evidence="4" id="KW-1185">Reference proteome</keyword>
<sequence length="150" mass="15683">MNRSIKTFLVWLLMAILPLHAMAASVGMSCVPGQRQLSQQVETVAASHHGMHHDMRHNVDAGMHAHHGAQASDAGAADASKHAAHDKAEQQTHSSCSACSMLCIGAAAPPSAFLAVPSFDGTDAFLISPAALVPGFIPDGLQRPPRPHVS</sequence>
<evidence type="ECO:0000256" key="2">
    <source>
        <dbReference type="SAM" id="SignalP"/>
    </source>
</evidence>
<dbReference type="RefSeq" id="WP_379757554.1">
    <property type="nucleotide sequence ID" value="NZ_JBHSMR010000013.1"/>
</dbReference>